<dbReference type="InParanoid" id="C1GIS5"/>
<dbReference type="OMA" id="ESWREPP"/>
<dbReference type="eggNOG" id="ENOG502SMBT">
    <property type="taxonomic scope" value="Eukaryota"/>
</dbReference>
<keyword evidence="2" id="KW-0732">Signal</keyword>
<protein>
    <recommendedName>
        <fullName evidence="5">GOLD domain-containing protein</fullName>
    </recommendedName>
</protein>
<dbReference type="HOGENOM" id="CLU_020644_0_0_1"/>
<feature type="region of interest" description="Disordered" evidence="1">
    <location>
        <begin position="308"/>
        <end position="346"/>
    </location>
</feature>
<evidence type="ECO:0008006" key="5">
    <source>
        <dbReference type="Google" id="ProtNLM"/>
    </source>
</evidence>
<evidence type="ECO:0000313" key="3">
    <source>
        <dbReference type="EMBL" id="EEH42341.1"/>
    </source>
</evidence>
<keyword evidence="4" id="KW-1185">Reference proteome</keyword>
<feature type="compositionally biased region" description="Polar residues" evidence="1">
    <location>
        <begin position="314"/>
        <end position="326"/>
    </location>
</feature>
<evidence type="ECO:0000256" key="2">
    <source>
        <dbReference type="SAM" id="SignalP"/>
    </source>
</evidence>
<dbReference type="KEGG" id="pbn:PADG_07161"/>
<evidence type="ECO:0000313" key="4">
    <source>
        <dbReference type="Proteomes" id="UP000001628"/>
    </source>
</evidence>
<dbReference type="EMBL" id="KN275966">
    <property type="protein sequence ID" value="EEH42341.1"/>
    <property type="molecule type" value="Genomic_DNA"/>
</dbReference>
<feature type="signal peptide" evidence="2">
    <location>
        <begin position="1"/>
        <end position="20"/>
    </location>
</feature>
<evidence type="ECO:0000256" key="1">
    <source>
        <dbReference type="SAM" id="MobiDB-lite"/>
    </source>
</evidence>
<dbReference type="VEuPathDB" id="FungiDB:PADG_07161"/>
<feature type="region of interest" description="Disordered" evidence="1">
    <location>
        <begin position="450"/>
        <end position="487"/>
    </location>
</feature>
<sequence length="594" mass="66426">MCMRASAVLLWSCYSIVAFACVIPPSRRFNNNNSDSSLSIETWRDDITIEVKFTSVCDGCFDDHDLSYIFHLTISSTQSVCGESDVVLNNKKLELTWDGINGIGSGIFPSDMTNGSRNHQLLLNYQALCISSPQDSLEEYTAQILAVTFYPTNYTNPNERTSGFAVSFNSAGKPQIFRLVASPIEISDEDTFDSWLIPSDPFNVPISTCTAVTIFDGDLEKDLKNIHMLKAQVWKLQMEIKAKEQEIRKHLFRDCVFMTSRLKQCASLSCFIKTSFKIVPDVFRFVRYQFGPLPSSISDSLCRPFPNSAHRSRTNQTSKQNATTFQLKPKDISSKKADRPDDNQLSPVFPTHEGAEPKLKHIPIFNYSPTTLTPAKLFIKDLAILLLASSIIFLLAKHCRNSLFCRRRRVDLAARREERRTLTAYRIAARRHRWRQWWNTRFGLYPSFSSASSPSSRDVEHSRQQQRLTGPAHHEGEGGNLLRHNTTTASNVGGGAIQAEILGFRRVLEFVGELVRPDGNNDSNASTFLRQQVIGTGNQRDISFVGRDSTTAPSSVAPLATIGSPRTSSVLSYETDSSVTLDSLDPETATMVSG</sequence>
<feature type="chain" id="PRO_5002910072" description="GOLD domain-containing protein" evidence="2">
    <location>
        <begin position="21"/>
        <end position="594"/>
    </location>
</feature>
<dbReference type="RefSeq" id="XP_010762570.1">
    <property type="nucleotide sequence ID" value="XM_010764268.1"/>
</dbReference>
<organism evidence="3 4">
    <name type="scientific">Paracoccidioides brasiliensis (strain Pb18)</name>
    <dbReference type="NCBI Taxonomy" id="502780"/>
    <lineage>
        <taxon>Eukaryota</taxon>
        <taxon>Fungi</taxon>
        <taxon>Dikarya</taxon>
        <taxon>Ascomycota</taxon>
        <taxon>Pezizomycotina</taxon>
        <taxon>Eurotiomycetes</taxon>
        <taxon>Eurotiomycetidae</taxon>
        <taxon>Onygenales</taxon>
        <taxon>Ajellomycetaceae</taxon>
        <taxon>Paracoccidioides</taxon>
    </lineage>
</organism>
<dbReference type="AlphaFoldDB" id="C1GIS5"/>
<dbReference type="OrthoDB" id="4225201at2759"/>
<dbReference type="STRING" id="502780.C1GIS5"/>
<proteinExistence type="predicted"/>
<dbReference type="PROSITE" id="PS51257">
    <property type="entry name" value="PROKAR_LIPOPROTEIN"/>
    <property type="match status" value="1"/>
</dbReference>
<name>C1GIS5_PARBD</name>
<dbReference type="GeneID" id="22585718"/>
<dbReference type="Proteomes" id="UP000001628">
    <property type="component" value="Unassembled WGS sequence"/>
</dbReference>
<reference evidence="3 4" key="1">
    <citation type="journal article" date="2011" name="PLoS Genet.">
        <title>Comparative genomic analysis of human fungal pathogens causing paracoccidioidomycosis.</title>
        <authorList>
            <person name="Desjardins C.A."/>
            <person name="Champion M.D."/>
            <person name="Holder J.W."/>
            <person name="Muszewska A."/>
            <person name="Goldberg J."/>
            <person name="Bailao A.M."/>
            <person name="Brigido M.M."/>
            <person name="Ferreira M.E."/>
            <person name="Garcia A.M."/>
            <person name="Grynberg M."/>
            <person name="Gujja S."/>
            <person name="Heiman D.I."/>
            <person name="Henn M.R."/>
            <person name="Kodira C.D."/>
            <person name="Leon-Narvaez H."/>
            <person name="Longo L.V."/>
            <person name="Ma L.J."/>
            <person name="Malavazi I."/>
            <person name="Matsuo A.L."/>
            <person name="Morais F.V."/>
            <person name="Pereira M."/>
            <person name="Rodriguez-Brito S."/>
            <person name="Sakthikumar S."/>
            <person name="Salem-Izacc S.M."/>
            <person name="Sykes S.M."/>
            <person name="Teixeira M.M."/>
            <person name="Vallejo M.C."/>
            <person name="Walter M.E."/>
            <person name="Yandava C."/>
            <person name="Young S."/>
            <person name="Zeng Q."/>
            <person name="Zucker J."/>
            <person name="Felipe M.S."/>
            <person name="Goldman G.H."/>
            <person name="Haas B.J."/>
            <person name="McEwen J.G."/>
            <person name="Nino-Vega G."/>
            <person name="Puccia R."/>
            <person name="San-Blas G."/>
            <person name="Soares C.M."/>
            <person name="Birren B.W."/>
            <person name="Cuomo C.A."/>
        </authorList>
    </citation>
    <scope>NUCLEOTIDE SEQUENCE [LARGE SCALE GENOMIC DNA]</scope>
    <source>
        <strain evidence="3 4">Pb18</strain>
    </source>
</reference>
<accession>C1GIS5</accession>
<feature type="compositionally biased region" description="Basic and acidic residues" evidence="1">
    <location>
        <begin position="328"/>
        <end position="342"/>
    </location>
</feature>
<gene>
    <name evidence="3" type="ORF">PADG_07161</name>
</gene>